<feature type="region of interest" description="Disordered" evidence="1">
    <location>
        <begin position="1"/>
        <end position="132"/>
    </location>
</feature>
<feature type="non-terminal residue" evidence="2">
    <location>
        <position position="210"/>
    </location>
</feature>
<accession>A0A6J4TDE3</accession>
<gene>
    <name evidence="2" type="ORF">AVDCRST_MAG73-163</name>
</gene>
<feature type="compositionally biased region" description="Basic residues" evidence="1">
    <location>
        <begin position="109"/>
        <end position="132"/>
    </location>
</feature>
<feature type="compositionally biased region" description="Basic residues" evidence="1">
    <location>
        <begin position="76"/>
        <end position="100"/>
    </location>
</feature>
<name>A0A6J4TDE3_9BACT</name>
<sequence>APRHPRPPPRRRRRLPRRPRPPPGRRLDRPRRRPGLGLPPHPGSPLERLPLLRPPPRQSRRNPPLLNLRPGPGHLPSRRLRRRRRHRRRPRRGRPRRPTARPRLPPRRDGRRRRVSGHGRHRDPRPHPRHCPRAWPAIRAANRAGWPRARPHLPLVSPGCSCLARLPLADRSRLPRRPPPPRPRLVLALRAPRRVGRQTQIPHCPPGLDL</sequence>
<dbReference type="EMBL" id="CADCWE010000012">
    <property type="protein sequence ID" value="CAA9520867.1"/>
    <property type="molecule type" value="Genomic_DNA"/>
</dbReference>
<dbReference type="AlphaFoldDB" id="A0A6J4TDE3"/>
<evidence type="ECO:0000313" key="2">
    <source>
        <dbReference type="EMBL" id="CAA9520867.1"/>
    </source>
</evidence>
<protein>
    <submittedName>
        <fullName evidence="2">Acetyltransferase, GNAT family</fullName>
    </submittedName>
</protein>
<organism evidence="2">
    <name type="scientific">uncultured Thermomicrobiales bacterium</name>
    <dbReference type="NCBI Taxonomy" id="1645740"/>
    <lineage>
        <taxon>Bacteria</taxon>
        <taxon>Pseudomonadati</taxon>
        <taxon>Thermomicrobiota</taxon>
        <taxon>Thermomicrobia</taxon>
        <taxon>Thermomicrobiales</taxon>
        <taxon>environmental samples</taxon>
    </lineage>
</organism>
<keyword evidence="2" id="KW-0808">Transferase</keyword>
<feature type="compositionally biased region" description="Basic residues" evidence="1">
    <location>
        <begin position="1"/>
        <end position="20"/>
    </location>
</feature>
<reference evidence="2" key="1">
    <citation type="submission" date="2020-02" db="EMBL/GenBank/DDBJ databases">
        <authorList>
            <person name="Meier V. D."/>
        </authorList>
    </citation>
    <scope>NUCLEOTIDE SEQUENCE</scope>
    <source>
        <strain evidence="2">AVDCRST_MAG73</strain>
    </source>
</reference>
<feature type="compositionally biased region" description="Low complexity" evidence="1">
    <location>
        <begin position="61"/>
        <end position="75"/>
    </location>
</feature>
<dbReference type="GO" id="GO:0016740">
    <property type="term" value="F:transferase activity"/>
    <property type="evidence" value="ECO:0007669"/>
    <property type="project" value="UniProtKB-KW"/>
</dbReference>
<evidence type="ECO:0000256" key="1">
    <source>
        <dbReference type="SAM" id="MobiDB-lite"/>
    </source>
</evidence>
<feature type="non-terminal residue" evidence="2">
    <location>
        <position position="1"/>
    </location>
</feature>
<proteinExistence type="predicted"/>